<proteinExistence type="predicted"/>
<gene>
    <name evidence="2" type="ORF">AT705_24630</name>
</gene>
<feature type="transmembrane region" description="Helical" evidence="1">
    <location>
        <begin position="25"/>
        <end position="43"/>
    </location>
</feature>
<dbReference type="RefSeq" id="WP_058798987.1">
    <property type="nucleotide sequence ID" value="NZ_CP013613.1"/>
</dbReference>
<sequence>MLLRKNSPVLKSVQDIKNSNRHNLFIQYTLLGIILILVLILLFKDTEIVAIPPNMQSEIRIMGNQANQEYKVRWAFSVAAIAGNISKDNSAWALAQLESMLSPYLRQQVMPAIRQEVNILVARNASQSFVIKDVIYDTNKDLVWVWGDREIKVKNASNKSVVPQRWTYEMRIEPFGGRAAVTHLNSYQGLPRNRDVEYTVEPAPLVPDDVPAGTQEQP</sequence>
<dbReference type="KEGG" id="prr:AT705_24630"/>
<dbReference type="AlphaFoldDB" id="A0A0U3HYJ9"/>
<organism evidence="2 3">
    <name type="scientific">Pseudoalteromonas rubra</name>
    <dbReference type="NCBI Taxonomy" id="43658"/>
    <lineage>
        <taxon>Bacteria</taxon>
        <taxon>Pseudomonadati</taxon>
        <taxon>Pseudomonadota</taxon>
        <taxon>Gammaproteobacteria</taxon>
        <taxon>Alteromonadales</taxon>
        <taxon>Pseudoalteromonadaceae</taxon>
        <taxon>Pseudoalteromonas</taxon>
    </lineage>
</organism>
<name>A0A0U3HYJ9_9GAMM</name>
<dbReference type="InterPro" id="IPR007973">
    <property type="entry name" value="Pilus_assembly_TraE"/>
</dbReference>
<reference evidence="2 3" key="1">
    <citation type="submission" date="2015-12" db="EMBL/GenBank/DDBJ databases">
        <title>Complete genome sequence of Pseudoalteromonas rubra SCSIO 6842, harboring a conjugative plasmid.</title>
        <authorList>
            <person name="Li B."/>
            <person name="Wang X."/>
        </authorList>
    </citation>
    <scope>NUCLEOTIDE SEQUENCE [LARGE SCALE GENOMIC DNA]</scope>
    <source>
        <strain evidence="2 3">SCSIO 6842</strain>
        <plasmid evidence="3">Plasmid pMBL6842</plasmid>
    </source>
</reference>
<geneLocation type="plasmid" evidence="2 3">
    <name>pMBL6842</name>
</geneLocation>
<accession>A0A0U3HYJ9</accession>
<evidence type="ECO:0000313" key="3">
    <source>
        <dbReference type="Proteomes" id="UP000069015"/>
    </source>
</evidence>
<evidence type="ECO:0000313" key="2">
    <source>
        <dbReference type="EMBL" id="ALU46152.1"/>
    </source>
</evidence>
<dbReference type="EMBL" id="CP013613">
    <property type="protein sequence ID" value="ALU46152.1"/>
    <property type="molecule type" value="Genomic_DNA"/>
</dbReference>
<dbReference type="Proteomes" id="UP000069015">
    <property type="component" value="Plasmid pMBL6842"/>
</dbReference>
<dbReference type="Pfam" id="PF05309">
    <property type="entry name" value="TraE"/>
    <property type="match status" value="1"/>
</dbReference>
<keyword evidence="2" id="KW-0614">Plasmid</keyword>
<keyword evidence="1" id="KW-1133">Transmembrane helix</keyword>
<keyword evidence="1" id="KW-0472">Membrane</keyword>
<keyword evidence="1" id="KW-0812">Transmembrane</keyword>
<evidence type="ECO:0000256" key="1">
    <source>
        <dbReference type="SAM" id="Phobius"/>
    </source>
</evidence>
<protein>
    <submittedName>
        <fullName evidence="2">Uncharacterized protein</fullName>
    </submittedName>
</protein>